<dbReference type="OrthoDB" id="2039at2759"/>
<evidence type="ECO:0000256" key="8">
    <source>
        <dbReference type="PIRSR" id="PIRSR005639-2"/>
    </source>
</evidence>
<comment type="catalytic activity">
    <reaction evidence="6">
        <text>L-glutamine + H2O = L-glutamate + NH4(+)</text>
        <dbReference type="Rhea" id="RHEA:15889"/>
        <dbReference type="ChEBI" id="CHEBI:15377"/>
        <dbReference type="ChEBI" id="CHEBI:28938"/>
        <dbReference type="ChEBI" id="CHEBI:29985"/>
        <dbReference type="ChEBI" id="CHEBI:58359"/>
        <dbReference type="EC" id="3.5.1.2"/>
    </reaction>
</comment>
<reference evidence="9 10" key="1">
    <citation type="submission" date="2013-02" db="EMBL/GenBank/DDBJ databases">
        <title>The Genome Annotation of Plasmodium falciparum Tanzania (2000708).</title>
        <authorList>
            <consortium name="The Broad Institute Genome Sequencing Platform"/>
            <consortium name="The Broad Institute Genome Sequencing Center for Infectious Disease"/>
            <person name="Neafsey D."/>
            <person name="Hoffman S."/>
            <person name="Volkman S."/>
            <person name="Rosenthal P."/>
            <person name="Walker B."/>
            <person name="Young S.K."/>
            <person name="Zeng Q."/>
            <person name="Gargeya S."/>
            <person name="Fitzgerald M."/>
            <person name="Haas B."/>
            <person name="Abouelleil A."/>
            <person name="Allen A.W."/>
            <person name="Alvarado L."/>
            <person name="Arachchi H.M."/>
            <person name="Berlin A.M."/>
            <person name="Chapman S.B."/>
            <person name="Gainer-Dewar J."/>
            <person name="Goldberg J."/>
            <person name="Griggs A."/>
            <person name="Gujja S."/>
            <person name="Hansen M."/>
            <person name="Howarth C."/>
            <person name="Imamovic A."/>
            <person name="Ireland A."/>
            <person name="Larimer J."/>
            <person name="McCowan C."/>
            <person name="Murphy C."/>
            <person name="Pearson M."/>
            <person name="Poon T.W."/>
            <person name="Priest M."/>
            <person name="Roberts A."/>
            <person name="Saif S."/>
            <person name="Shea T."/>
            <person name="Sisk P."/>
            <person name="Sykes S."/>
            <person name="Wortman J."/>
            <person name="Nusbaum C."/>
            <person name="Birren B."/>
        </authorList>
    </citation>
    <scope>NUCLEOTIDE SEQUENCE [LARGE SCALE GENOMIC DNA]</scope>
    <source>
        <strain evidence="10">Tanzania (2000708)</strain>
    </source>
</reference>
<name>A0A024W5Z7_PLAFA</name>
<dbReference type="CDD" id="cd01749">
    <property type="entry name" value="GATase1_PB"/>
    <property type="match status" value="1"/>
</dbReference>
<dbReference type="PROSITE" id="PS51130">
    <property type="entry name" value="PDXT_SNO_2"/>
    <property type="match status" value="2"/>
</dbReference>
<reference evidence="9 10" key="2">
    <citation type="submission" date="2013-02" db="EMBL/GenBank/DDBJ databases">
        <title>The Genome Sequence of Plasmodium falciparum Tanzania (2000708).</title>
        <authorList>
            <consortium name="The Broad Institute Genome Sequencing Platform"/>
            <consortium name="The Broad Institute Genome Sequencing Center for Infectious Disease"/>
            <person name="Neafsey D."/>
            <person name="Cheeseman I."/>
            <person name="Volkman S."/>
            <person name="Adams J."/>
            <person name="Walker B."/>
            <person name="Young S.K."/>
            <person name="Zeng Q."/>
            <person name="Gargeya S."/>
            <person name="Fitzgerald M."/>
            <person name="Haas B."/>
            <person name="Abouelleil A."/>
            <person name="Alvarado L."/>
            <person name="Arachchi H.M."/>
            <person name="Berlin A.M."/>
            <person name="Chapman S.B."/>
            <person name="Dewar J."/>
            <person name="Goldberg J."/>
            <person name="Griggs A."/>
            <person name="Gujja S."/>
            <person name="Hansen M."/>
            <person name="Howarth C."/>
            <person name="Imamovic A."/>
            <person name="Larimer J."/>
            <person name="McCowan C."/>
            <person name="Murphy C."/>
            <person name="Neiman D."/>
            <person name="Pearson M."/>
            <person name="Priest M."/>
            <person name="Roberts A."/>
            <person name="Saif S."/>
            <person name="Shea T."/>
            <person name="Sisk P."/>
            <person name="Sykes S."/>
            <person name="Wortman J."/>
            <person name="Nusbaum C."/>
            <person name="Birren B."/>
        </authorList>
    </citation>
    <scope>NUCLEOTIDE SEQUENCE [LARGE SCALE GENOMIC DNA]</scope>
    <source>
        <strain evidence="10">Tanzania (2000708)</strain>
    </source>
</reference>
<dbReference type="eggNOG" id="KOG3210">
    <property type="taxonomic scope" value="Eukaryota"/>
</dbReference>
<dbReference type="GO" id="GO:0008614">
    <property type="term" value="P:pyridoxine metabolic process"/>
    <property type="evidence" value="ECO:0007669"/>
    <property type="project" value="TreeGrafter"/>
</dbReference>
<comment type="similarity">
    <text evidence="1">Belongs to the glutaminase PdxT/SNO family.</text>
</comment>
<dbReference type="GO" id="GO:0042823">
    <property type="term" value="P:pyridoxal phosphate biosynthetic process"/>
    <property type="evidence" value="ECO:0007669"/>
    <property type="project" value="InterPro"/>
</dbReference>
<dbReference type="Proteomes" id="UP000030708">
    <property type="component" value="Unassembled WGS sequence"/>
</dbReference>
<dbReference type="InterPro" id="IPR002161">
    <property type="entry name" value="PdxT/SNO"/>
</dbReference>
<dbReference type="EC" id="3.5.1.2" evidence="2"/>
<feature type="active site" description="Charge relay system" evidence="7">
    <location>
        <position position="196"/>
    </location>
</feature>
<keyword evidence="4" id="KW-0315">Glutamine amidotransferase</keyword>
<dbReference type="GO" id="GO:0004359">
    <property type="term" value="F:glutaminase activity"/>
    <property type="evidence" value="ECO:0007669"/>
    <property type="project" value="UniProtKB-EC"/>
</dbReference>
<dbReference type="InterPro" id="IPR021196">
    <property type="entry name" value="PdxT/SNO_CS"/>
</dbReference>
<organism evidence="9 10">
    <name type="scientific">Plasmodium falciparum Tanzania</name>
    <name type="common">2000708</name>
    <dbReference type="NCBI Taxonomy" id="1036725"/>
    <lineage>
        <taxon>Eukaryota</taxon>
        <taxon>Sar</taxon>
        <taxon>Alveolata</taxon>
        <taxon>Apicomplexa</taxon>
        <taxon>Aconoidasida</taxon>
        <taxon>Haemosporida</taxon>
        <taxon>Plasmodiidae</taxon>
        <taxon>Plasmodium</taxon>
        <taxon>Plasmodium (Laverania)</taxon>
    </lineage>
</organism>
<dbReference type="PANTHER" id="PTHR31559">
    <property type="entry name" value="PYRIDOXAL 5'-PHOSPHATE SYNTHASE SUBUNIT SNO"/>
    <property type="match status" value="1"/>
</dbReference>
<sequence length="246" mass="27763">MSEITIGVLSLQGDFEPHINHFIKLQIPSLNIIQVRNVHDLGLCDGLVIPGGESTTVRRCCAYENDTLYNALVHFIHVLKKPIWGTCAGCILLSKNVENIKLYSNFGNKFSFGGLDITICRNFYGSQNDSFICSLNIISDSSAFKKDLTAACIRAPYIREILSDEVKVLATFSHESYGPNIIAAVEQNNCLGTVFHPELLPHTAFQQYFYEKVKNYEQNNCLGTVFHPELLPHTAFQQYFYEKVKN</sequence>
<dbReference type="GO" id="GO:1903600">
    <property type="term" value="C:glutaminase complex"/>
    <property type="evidence" value="ECO:0007669"/>
    <property type="project" value="TreeGrafter"/>
</dbReference>
<dbReference type="GO" id="GO:0005829">
    <property type="term" value="C:cytosol"/>
    <property type="evidence" value="ECO:0007669"/>
    <property type="project" value="TreeGrafter"/>
</dbReference>
<feature type="active site" description="Charge relay system" evidence="7">
    <location>
        <position position="198"/>
    </location>
</feature>
<evidence type="ECO:0000256" key="4">
    <source>
        <dbReference type="ARBA" id="ARBA00022962"/>
    </source>
</evidence>
<evidence type="ECO:0000256" key="1">
    <source>
        <dbReference type="ARBA" id="ARBA00008345"/>
    </source>
</evidence>
<dbReference type="AlphaFoldDB" id="A0A024W5Z7"/>
<proteinExistence type="inferred from homology"/>
<dbReference type="Pfam" id="PF01174">
    <property type="entry name" value="SNO"/>
    <property type="match status" value="1"/>
</dbReference>
<evidence type="ECO:0000313" key="10">
    <source>
        <dbReference type="Proteomes" id="UP000030708"/>
    </source>
</evidence>
<dbReference type="NCBIfam" id="TIGR03800">
    <property type="entry name" value="PLP_synth_Pdx2"/>
    <property type="match status" value="1"/>
</dbReference>
<dbReference type="PROSITE" id="PS51273">
    <property type="entry name" value="GATASE_TYPE_1"/>
    <property type="match status" value="1"/>
</dbReference>
<protein>
    <recommendedName>
        <fullName evidence="2">glutaminase</fullName>
        <ecNumber evidence="2">3.5.1.2</ecNumber>
    </recommendedName>
</protein>
<evidence type="ECO:0000256" key="2">
    <source>
        <dbReference type="ARBA" id="ARBA00012918"/>
    </source>
</evidence>
<evidence type="ECO:0000313" key="9">
    <source>
        <dbReference type="EMBL" id="ETW35973.1"/>
    </source>
</evidence>
<gene>
    <name evidence="9" type="ORF">PFTANZ_03294</name>
</gene>
<keyword evidence="3" id="KW-0378">Hydrolase</keyword>
<dbReference type="SUPFAM" id="SSF52317">
    <property type="entry name" value="Class I glutamine amidotransferase-like"/>
    <property type="match status" value="2"/>
</dbReference>
<dbReference type="GO" id="GO:0016829">
    <property type="term" value="F:lyase activity"/>
    <property type="evidence" value="ECO:0007669"/>
    <property type="project" value="UniProtKB-KW"/>
</dbReference>
<dbReference type="PIRSF" id="PIRSF005639">
    <property type="entry name" value="Glut_amidoT_SNO"/>
    <property type="match status" value="1"/>
</dbReference>
<evidence type="ECO:0000256" key="5">
    <source>
        <dbReference type="ARBA" id="ARBA00023239"/>
    </source>
</evidence>
<evidence type="ECO:0000256" key="6">
    <source>
        <dbReference type="ARBA" id="ARBA00049534"/>
    </source>
</evidence>
<feature type="active site" description="Nucleophile" evidence="7">
    <location>
        <position position="87"/>
    </location>
</feature>
<dbReference type="EMBL" id="KI926441">
    <property type="protein sequence ID" value="ETW35973.1"/>
    <property type="molecule type" value="Genomic_DNA"/>
</dbReference>
<evidence type="ECO:0000256" key="7">
    <source>
        <dbReference type="PIRSR" id="PIRSR005639-1"/>
    </source>
</evidence>
<feature type="binding site" evidence="8">
    <location>
        <position position="121"/>
    </location>
    <ligand>
        <name>L-glutamine</name>
        <dbReference type="ChEBI" id="CHEBI:58359"/>
    </ligand>
</feature>
<keyword evidence="5" id="KW-0456">Lyase</keyword>
<dbReference type="Gene3D" id="3.40.50.880">
    <property type="match status" value="1"/>
</dbReference>
<evidence type="ECO:0000256" key="3">
    <source>
        <dbReference type="ARBA" id="ARBA00022801"/>
    </source>
</evidence>
<dbReference type="PANTHER" id="PTHR31559:SF0">
    <property type="entry name" value="PYRIDOXAL 5'-PHOSPHATE SYNTHASE SUBUNIT SNO1-RELATED"/>
    <property type="match status" value="1"/>
</dbReference>
<dbReference type="FunFam" id="3.40.50.880:FF:000088">
    <property type="entry name" value="Pyridoxine biosynthesis protein PDX2"/>
    <property type="match status" value="1"/>
</dbReference>
<feature type="binding site" evidence="8">
    <location>
        <begin position="52"/>
        <end position="54"/>
    </location>
    <ligand>
        <name>L-glutamine</name>
        <dbReference type="ChEBI" id="CHEBI:58359"/>
    </ligand>
</feature>
<dbReference type="InterPro" id="IPR029062">
    <property type="entry name" value="Class_I_gatase-like"/>
</dbReference>
<accession>A0A024W5Z7</accession>
<feature type="binding site" evidence="8">
    <location>
        <begin position="153"/>
        <end position="154"/>
    </location>
    <ligand>
        <name>L-glutamine</name>
        <dbReference type="ChEBI" id="CHEBI:58359"/>
    </ligand>
</feature>
<dbReference type="PROSITE" id="PS01236">
    <property type="entry name" value="PDXT_SNO_1"/>
    <property type="match status" value="1"/>
</dbReference>